<name>A0AA40CS89_9PEZI</name>
<gene>
    <name evidence="1" type="ORF">B0T16DRAFT_410369</name>
</gene>
<evidence type="ECO:0000313" key="2">
    <source>
        <dbReference type="Proteomes" id="UP001174936"/>
    </source>
</evidence>
<accession>A0AA40CS89</accession>
<organism evidence="1 2">
    <name type="scientific">Cercophora newfieldiana</name>
    <dbReference type="NCBI Taxonomy" id="92897"/>
    <lineage>
        <taxon>Eukaryota</taxon>
        <taxon>Fungi</taxon>
        <taxon>Dikarya</taxon>
        <taxon>Ascomycota</taxon>
        <taxon>Pezizomycotina</taxon>
        <taxon>Sordariomycetes</taxon>
        <taxon>Sordariomycetidae</taxon>
        <taxon>Sordariales</taxon>
        <taxon>Lasiosphaeriaceae</taxon>
        <taxon>Cercophora</taxon>
    </lineage>
</organism>
<proteinExistence type="predicted"/>
<keyword evidence="2" id="KW-1185">Reference proteome</keyword>
<reference evidence="1" key="1">
    <citation type="submission" date="2023-06" db="EMBL/GenBank/DDBJ databases">
        <title>Genome-scale phylogeny and comparative genomics of the fungal order Sordariales.</title>
        <authorList>
            <consortium name="Lawrence Berkeley National Laboratory"/>
            <person name="Hensen N."/>
            <person name="Bonometti L."/>
            <person name="Westerberg I."/>
            <person name="Brannstrom I.O."/>
            <person name="Guillou S."/>
            <person name="Cros-Aarteil S."/>
            <person name="Calhoun S."/>
            <person name="Haridas S."/>
            <person name="Kuo A."/>
            <person name="Mondo S."/>
            <person name="Pangilinan J."/>
            <person name="Riley R."/>
            <person name="Labutti K."/>
            <person name="Andreopoulos B."/>
            <person name="Lipzen A."/>
            <person name="Chen C."/>
            <person name="Yanf M."/>
            <person name="Daum C."/>
            <person name="Ng V."/>
            <person name="Clum A."/>
            <person name="Steindorff A."/>
            <person name="Ohm R."/>
            <person name="Martin F."/>
            <person name="Silar P."/>
            <person name="Natvig D."/>
            <person name="Lalanne C."/>
            <person name="Gautier V."/>
            <person name="Ament-Velasquez S.L."/>
            <person name="Kruys A."/>
            <person name="Hutchinson M.I."/>
            <person name="Powell A.J."/>
            <person name="Barry K."/>
            <person name="Miller A.N."/>
            <person name="Grigoriev I.V."/>
            <person name="Debuchy R."/>
            <person name="Gladieux P."/>
            <person name="Thoren M.H."/>
            <person name="Johannesson H."/>
        </authorList>
    </citation>
    <scope>NUCLEOTIDE SEQUENCE</scope>
    <source>
        <strain evidence="1">SMH2532-1</strain>
    </source>
</reference>
<dbReference type="EMBL" id="JAULSV010000003">
    <property type="protein sequence ID" value="KAK0649581.1"/>
    <property type="molecule type" value="Genomic_DNA"/>
</dbReference>
<dbReference type="AlphaFoldDB" id="A0AA40CS89"/>
<comment type="caution">
    <text evidence="1">The sequence shown here is derived from an EMBL/GenBank/DDBJ whole genome shotgun (WGS) entry which is preliminary data.</text>
</comment>
<sequence>MTFPLKDEQTRLHTYHRTNESDWYASRPVKSPIPIEPERIENALWKRMGIDDACVPGSDEYDNNSIGRQSTSKGTLSRRADTAHTLIMMRTSRMASRMRSIGMVAWRAISTRSIATCGWGRGRADGEPCFRPRASMLALAASIGTTRAAAVTFSAVGAWTPAFLAVLLVMPSNTGTALAPRALRGGRSMDEPLAKSQAWLRHDTTSLTALGVTPYRKHVLVHFPYLLFIFPARNGS</sequence>
<protein>
    <submittedName>
        <fullName evidence="1">Uncharacterized protein</fullName>
    </submittedName>
</protein>
<evidence type="ECO:0000313" key="1">
    <source>
        <dbReference type="EMBL" id="KAK0649581.1"/>
    </source>
</evidence>
<dbReference type="Proteomes" id="UP001174936">
    <property type="component" value="Unassembled WGS sequence"/>
</dbReference>